<feature type="active site" description="Nucleophile" evidence="1">
    <location>
        <position position="23"/>
    </location>
</feature>
<keyword evidence="2" id="KW-1015">Disulfide bond</keyword>
<feature type="disulfide bond" evidence="2">
    <location>
        <begin position="41"/>
        <end position="70"/>
    </location>
</feature>
<keyword evidence="5" id="KW-1185">Reference proteome</keyword>
<evidence type="ECO:0000313" key="4">
    <source>
        <dbReference type="EMBL" id="GGP11050.1"/>
    </source>
</evidence>
<comment type="caution">
    <text evidence="4">The sequence shown here is derived from an EMBL/GenBank/DDBJ whole genome shotgun (WGS) entry which is preliminary data.</text>
</comment>
<dbReference type="InterPro" id="IPR037460">
    <property type="entry name" value="SEST-like"/>
</dbReference>
<proteinExistence type="predicted"/>
<reference evidence="4" key="1">
    <citation type="journal article" date="2014" name="Int. J. Syst. Evol. Microbiol.">
        <title>Complete genome sequence of Corynebacterium casei LMG S-19264T (=DSM 44701T), isolated from a smear-ripened cheese.</title>
        <authorList>
            <consortium name="US DOE Joint Genome Institute (JGI-PGF)"/>
            <person name="Walter F."/>
            <person name="Albersmeier A."/>
            <person name="Kalinowski J."/>
            <person name="Ruckert C."/>
        </authorList>
    </citation>
    <scope>NUCLEOTIDE SEQUENCE</scope>
    <source>
        <strain evidence="4">CGMCC 4.7430</strain>
    </source>
</reference>
<protein>
    <recommendedName>
        <fullName evidence="3">SGNH hydrolase-type esterase domain-containing protein</fullName>
    </recommendedName>
</protein>
<organism evidence="4 5">
    <name type="scientific">Nonomuraea glycinis</name>
    <dbReference type="NCBI Taxonomy" id="2047744"/>
    <lineage>
        <taxon>Bacteria</taxon>
        <taxon>Bacillati</taxon>
        <taxon>Actinomycetota</taxon>
        <taxon>Actinomycetes</taxon>
        <taxon>Streptosporangiales</taxon>
        <taxon>Streptosporangiaceae</taxon>
        <taxon>Nonomuraea</taxon>
    </lineage>
</organism>
<evidence type="ECO:0000256" key="1">
    <source>
        <dbReference type="PIRSR" id="PIRSR637460-1"/>
    </source>
</evidence>
<evidence type="ECO:0000259" key="3">
    <source>
        <dbReference type="Pfam" id="PF13472"/>
    </source>
</evidence>
<dbReference type="SUPFAM" id="SSF52266">
    <property type="entry name" value="SGNH hydrolase"/>
    <property type="match status" value="1"/>
</dbReference>
<reference evidence="4" key="2">
    <citation type="submission" date="2020-09" db="EMBL/GenBank/DDBJ databases">
        <authorList>
            <person name="Sun Q."/>
            <person name="Zhou Y."/>
        </authorList>
    </citation>
    <scope>NUCLEOTIDE SEQUENCE</scope>
    <source>
        <strain evidence="4">CGMCC 4.7430</strain>
    </source>
</reference>
<sequence length="285" mass="29478">MWAAAPAGAQVTSRLNVVALGDSIAAGTGAGDYEPGTERTCYRSRNSASTLIVEQFKNRGTEVNFDNVTCSGAAIADLRKTFNGEPPQLDALDQETDLVTLTVGGNDIDLAAFGLACLQGNCTGTATTALLNRIPGLTPTLGDLLAEIQQRSPRAQIILTGYGRIVSNAPNPPGVALDPICGAGLLTDAERVSGGQIFAALDAALSEAAQSARADGINVNFVSPYLNSTTLRPEFAGHSLCESTAPFYRGFDALGAGQEGVVAVLHLNQQGHAALANLILQDAPR</sequence>
<dbReference type="Gene3D" id="3.40.50.1110">
    <property type="entry name" value="SGNH hydrolase"/>
    <property type="match status" value="1"/>
</dbReference>
<feature type="active site" evidence="1">
    <location>
        <position position="266"/>
    </location>
</feature>
<feature type="disulfide bond" evidence="2">
    <location>
        <begin position="181"/>
        <end position="241"/>
    </location>
</feature>
<dbReference type="Proteomes" id="UP000660745">
    <property type="component" value="Unassembled WGS sequence"/>
</dbReference>
<dbReference type="InterPro" id="IPR013830">
    <property type="entry name" value="SGNH_hydro"/>
</dbReference>
<feature type="disulfide bond" evidence="2">
    <location>
        <begin position="117"/>
        <end position="122"/>
    </location>
</feature>
<name>A0A918A7Y9_9ACTN</name>
<dbReference type="PANTHER" id="PTHR37981">
    <property type="entry name" value="LIPASE 2"/>
    <property type="match status" value="1"/>
</dbReference>
<dbReference type="AlphaFoldDB" id="A0A918A7Y9"/>
<feature type="domain" description="SGNH hydrolase-type esterase" evidence="3">
    <location>
        <begin position="19"/>
        <end position="274"/>
    </location>
</feature>
<accession>A0A918A7Y9</accession>
<dbReference type="InterPro" id="IPR036514">
    <property type="entry name" value="SGNH_hydro_sf"/>
</dbReference>
<dbReference type="GO" id="GO:0019433">
    <property type="term" value="P:triglyceride catabolic process"/>
    <property type="evidence" value="ECO:0007669"/>
    <property type="project" value="TreeGrafter"/>
</dbReference>
<dbReference type="GO" id="GO:0004806">
    <property type="term" value="F:triacylglycerol lipase activity"/>
    <property type="evidence" value="ECO:0007669"/>
    <property type="project" value="TreeGrafter"/>
</dbReference>
<dbReference type="CDD" id="cd01823">
    <property type="entry name" value="SEST_like"/>
    <property type="match status" value="1"/>
</dbReference>
<dbReference type="EMBL" id="BMNK01000009">
    <property type="protein sequence ID" value="GGP11050.1"/>
    <property type="molecule type" value="Genomic_DNA"/>
</dbReference>
<evidence type="ECO:0000256" key="2">
    <source>
        <dbReference type="PIRSR" id="PIRSR637460-2"/>
    </source>
</evidence>
<evidence type="ECO:0000313" key="5">
    <source>
        <dbReference type="Proteomes" id="UP000660745"/>
    </source>
</evidence>
<dbReference type="PANTHER" id="PTHR37981:SF1">
    <property type="entry name" value="SGNH HYDROLASE-TYPE ESTERASE DOMAIN-CONTAINING PROTEIN"/>
    <property type="match status" value="1"/>
</dbReference>
<dbReference type="Pfam" id="PF13472">
    <property type="entry name" value="Lipase_GDSL_2"/>
    <property type="match status" value="1"/>
</dbReference>
<gene>
    <name evidence="4" type="ORF">GCM10012278_53180</name>
</gene>